<dbReference type="Pfam" id="PF13203">
    <property type="entry name" value="DUF2201_N"/>
    <property type="match status" value="1"/>
</dbReference>
<dbReference type="Proteomes" id="UP000008457">
    <property type="component" value="Chromosome"/>
</dbReference>
<dbReference type="eggNOG" id="COG3864">
    <property type="taxonomic scope" value="Bacteria"/>
</dbReference>
<keyword evidence="4" id="KW-1185">Reference proteome</keyword>
<dbReference type="EMBL" id="CP002360">
    <property type="protein sequence ID" value="AEE97676.1"/>
    <property type="molecule type" value="Genomic_DNA"/>
</dbReference>
<dbReference type="STRING" id="697281.Mahau_2526"/>
<dbReference type="PANTHER" id="PTHR38730">
    <property type="entry name" value="SLL7028 PROTEIN"/>
    <property type="match status" value="1"/>
</dbReference>
<reference evidence="4" key="1">
    <citation type="submission" date="2010-11" db="EMBL/GenBank/DDBJ databases">
        <title>The complete genome of Mahella australiensis DSM 15567.</title>
        <authorList>
            <consortium name="US DOE Joint Genome Institute (JGI-PGF)"/>
            <person name="Lucas S."/>
            <person name="Copeland A."/>
            <person name="Lapidus A."/>
            <person name="Bruce D."/>
            <person name="Goodwin L."/>
            <person name="Pitluck S."/>
            <person name="Kyrpides N."/>
            <person name="Mavromatis K."/>
            <person name="Pagani I."/>
            <person name="Ivanova N."/>
            <person name="Teshima H."/>
            <person name="Brettin T."/>
            <person name="Detter J.C."/>
            <person name="Han C."/>
            <person name="Tapia R."/>
            <person name="Land M."/>
            <person name="Hauser L."/>
            <person name="Markowitz V."/>
            <person name="Cheng J.-F."/>
            <person name="Hugenholtz P."/>
            <person name="Woyke T."/>
            <person name="Wu D."/>
            <person name="Spring S."/>
            <person name="Pukall R."/>
            <person name="Steenblock K."/>
            <person name="Schneider S."/>
            <person name="Klenk H.-P."/>
            <person name="Eisen J.A."/>
        </authorList>
    </citation>
    <scope>NUCLEOTIDE SEQUENCE [LARGE SCALE GENOMIC DNA]</scope>
    <source>
        <strain evidence="4">DSM 15567 / CIP 107919 / 50-1 BON</strain>
    </source>
</reference>
<dbReference type="Gene3D" id="3.40.50.410">
    <property type="entry name" value="von Willebrand factor, type A domain"/>
    <property type="match status" value="1"/>
</dbReference>
<dbReference type="SUPFAM" id="SSF53300">
    <property type="entry name" value="vWA-like"/>
    <property type="match status" value="1"/>
</dbReference>
<organism evidence="3 4">
    <name type="scientific">Mahella australiensis (strain DSM 15567 / CIP 107919 / 50-1 BON)</name>
    <dbReference type="NCBI Taxonomy" id="697281"/>
    <lineage>
        <taxon>Bacteria</taxon>
        <taxon>Bacillati</taxon>
        <taxon>Bacillota</taxon>
        <taxon>Clostridia</taxon>
        <taxon>Thermoanaerobacterales</taxon>
        <taxon>Thermoanaerobacterales Family IV. Incertae Sedis</taxon>
        <taxon>Mahella</taxon>
    </lineage>
</organism>
<dbReference type="PANTHER" id="PTHR38730:SF1">
    <property type="entry name" value="SLL7028 PROTEIN"/>
    <property type="match status" value="1"/>
</dbReference>
<gene>
    <name evidence="3" type="ordered locus">Mahau_2526</name>
</gene>
<protein>
    <submittedName>
        <fullName evidence="3">von Willebrand factor type A</fullName>
    </submittedName>
</protein>
<dbReference type="RefSeq" id="WP_013782100.1">
    <property type="nucleotide sequence ID" value="NC_015520.1"/>
</dbReference>
<accession>F3ZXJ5</accession>
<dbReference type="HOGENOM" id="CLU_038906_0_0_9"/>
<dbReference type="InterPro" id="IPR018698">
    <property type="entry name" value="VWA-like_dom"/>
</dbReference>
<dbReference type="OrthoDB" id="9809307at2"/>
<name>F3ZXJ5_MAHA5</name>
<dbReference type="AlphaFoldDB" id="F3ZXJ5"/>
<evidence type="ECO:0000259" key="1">
    <source>
        <dbReference type="Pfam" id="PF09967"/>
    </source>
</evidence>
<dbReference type="InterPro" id="IPR036465">
    <property type="entry name" value="vWFA_dom_sf"/>
</dbReference>
<proteinExistence type="predicted"/>
<evidence type="ECO:0000313" key="4">
    <source>
        <dbReference type="Proteomes" id="UP000008457"/>
    </source>
</evidence>
<evidence type="ECO:0000313" key="3">
    <source>
        <dbReference type="EMBL" id="AEE97676.1"/>
    </source>
</evidence>
<dbReference type="KEGG" id="mas:Mahau_2526"/>
<dbReference type="InterPro" id="IPR025154">
    <property type="entry name" value="Put_metallopeptidase_dom"/>
</dbReference>
<feature type="domain" description="VWA-like" evidence="1">
    <location>
        <begin position="285"/>
        <end position="406"/>
    </location>
</feature>
<evidence type="ECO:0000259" key="2">
    <source>
        <dbReference type="Pfam" id="PF13203"/>
    </source>
</evidence>
<dbReference type="Pfam" id="PF09967">
    <property type="entry name" value="DUF2201"/>
    <property type="match status" value="1"/>
</dbReference>
<sequence>MPMPEDLQAARLRLVEERPYLASAALALHPVEKPGLETMAVDQYWRLYYDPVVVEHWTAEEMSGVLYHEICHLIRDHASRMKNLDHTIANIATDAEINDDLIHEGVKLPENPVTPASIRQPDNLLAEEYYAALEAKAEHISLLRAGVCDNPADENKTGMQTPAPCAGRCGSCATGQQESWEDDPPDSSNGINQAEAELIRRDTAVQIIHASKSCGNIPAHLVRWANAKLQPKVDWRREMASVVRNAVAQVSGTVDYSYNRPNRRQGQFRDNKIILPSLCQPIPEVAIVVDTSGSISNDMLTKALAEVSGVLKSCGSRGVTVLATDASVHTCKKVFNVKQVNLVGGGGTNMGSGIEAALKLKPRPQVVIVLTDGYTPWPGIPPQKAKVIVGMMSDQEAPAWAKTIKIA</sequence>
<feature type="domain" description="Putative metallopeptidase" evidence="2">
    <location>
        <begin position="4"/>
        <end position="279"/>
    </location>
</feature>
<reference evidence="3 4" key="2">
    <citation type="journal article" date="2011" name="Stand. Genomic Sci.">
        <title>Complete genome sequence of Mahella australiensis type strain (50-1 BON).</title>
        <authorList>
            <person name="Sikorski J."/>
            <person name="Teshima H."/>
            <person name="Nolan M."/>
            <person name="Lucas S."/>
            <person name="Hammon N."/>
            <person name="Deshpande S."/>
            <person name="Cheng J.F."/>
            <person name="Pitluck S."/>
            <person name="Liolios K."/>
            <person name="Pagani I."/>
            <person name="Ivanova N."/>
            <person name="Huntemann M."/>
            <person name="Mavromatis K."/>
            <person name="Ovchinikova G."/>
            <person name="Pati A."/>
            <person name="Tapia R."/>
            <person name="Han C."/>
            <person name="Goodwin L."/>
            <person name="Chen A."/>
            <person name="Palaniappan K."/>
            <person name="Land M."/>
            <person name="Hauser L."/>
            <person name="Ngatchou-Djao O.D."/>
            <person name="Rohde M."/>
            <person name="Pukall R."/>
            <person name="Spring S."/>
            <person name="Abt B."/>
            <person name="Goker M."/>
            <person name="Detter J.C."/>
            <person name="Woyke T."/>
            <person name="Bristow J."/>
            <person name="Markowitz V."/>
            <person name="Hugenholtz P."/>
            <person name="Eisen J.A."/>
            <person name="Kyrpides N.C."/>
            <person name="Klenk H.P."/>
            <person name="Lapidus A."/>
        </authorList>
    </citation>
    <scope>NUCLEOTIDE SEQUENCE [LARGE SCALE GENOMIC DNA]</scope>
    <source>
        <strain evidence="4">DSM 15567 / CIP 107919 / 50-1 BON</strain>
    </source>
</reference>